<gene>
    <name evidence="1" type="ORF">BIFGAL_03679</name>
</gene>
<dbReference type="Proteomes" id="UP000003656">
    <property type="component" value="Unassembled WGS sequence"/>
</dbReference>
<evidence type="ECO:0000313" key="1">
    <source>
        <dbReference type="EMBL" id="EFA22652.1"/>
    </source>
</evidence>
<evidence type="ECO:0000313" key="2">
    <source>
        <dbReference type="Proteomes" id="UP000003656"/>
    </source>
</evidence>
<accession>D1NV01</accession>
<dbReference type="AlphaFoldDB" id="D1NV01"/>
<reference evidence="1 2" key="1">
    <citation type="submission" date="2009-11" db="EMBL/GenBank/DDBJ databases">
        <authorList>
            <person name="Weinstock G."/>
            <person name="Sodergren E."/>
            <person name="Clifton S."/>
            <person name="Fulton L."/>
            <person name="Fulton B."/>
            <person name="Courtney L."/>
            <person name="Fronick C."/>
            <person name="Harrison M."/>
            <person name="Strong C."/>
            <person name="Farmer C."/>
            <person name="Delahaunty K."/>
            <person name="Markovic C."/>
            <person name="Hall O."/>
            <person name="Minx P."/>
            <person name="Tomlinson C."/>
            <person name="Mitreva M."/>
            <person name="Nelson J."/>
            <person name="Hou S."/>
            <person name="Wollam A."/>
            <person name="Pepin K.H."/>
            <person name="Johnson M."/>
            <person name="Bhonagiri V."/>
            <person name="Nash W.E."/>
            <person name="Warren W."/>
            <person name="Chinwalla A."/>
            <person name="Mardis E.R."/>
            <person name="Wilson R.K."/>
        </authorList>
    </citation>
    <scope>NUCLEOTIDE SEQUENCE [LARGE SCALE GENOMIC DNA]</scope>
    <source>
        <strain evidence="1 2">DSM 20093</strain>
    </source>
</reference>
<dbReference type="EMBL" id="ABXB03000003">
    <property type="protein sequence ID" value="EFA22652.1"/>
    <property type="molecule type" value="Genomic_DNA"/>
</dbReference>
<name>D1NV01_9BIFI</name>
<protein>
    <submittedName>
        <fullName evidence="1">Uncharacterized protein</fullName>
    </submittedName>
</protein>
<sequence length="46" mass="4935">MVPAFQACGCSSGCSSNLSFRVCLLRLFVDVAIGFAFLPRVPSHVM</sequence>
<organism evidence="1 2">
    <name type="scientific">Bifidobacterium gallicum DSM 20093 = LMG 11596</name>
    <dbReference type="NCBI Taxonomy" id="561180"/>
    <lineage>
        <taxon>Bacteria</taxon>
        <taxon>Bacillati</taxon>
        <taxon>Actinomycetota</taxon>
        <taxon>Actinomycetes</taxon>
        <taxon>Bifidobacteriales</taxon>
        <taxon>Bifidobacteriaceae</taxon>
        <taxon>Bifidobacterium</taxon>
    </lineage>
</organism>
<proteinExistence type="predicted"/>
<comment type="caution">
    <text evidence="1">The sequence shown here is derived from an EMBL/GenBank/DDBJ whole genome shotgun (WGS) entry which is preliminary data.</text>
</comment>